<proteinExistence type="predicted"/>
<protein>
    <submittedName>
        <fullName evidence="1">Uncharacterized protein</fullName>
    </submittedName>
</protein>
<reference evidence="1" key="1">
    <citation type="submission" date="2013-11" db="EMBL/GenBank/DDBJ databases">
        <title>The Genome Sequence of Phytophthora parasitica CJ02B3.</title>
        <authorList>
            <consortium name="The Broad Institute Genomics Platform"/>
            <person name="Russ C."/>
            <person name="Tyler B."/>
            <person name="Panabieres F."/>
            <person name="Shan W."/>
            <person name="Tripathy S."/>
            <person name="Grunwald N."/>
            <person name="Machado M."/>
            <person name="Johnson C.S."/>
            <person name="Arredondo F."/>
            <person name="Hong C."/>
            <person name="Coffey M."/>
            <person name="Young S.K."/>
            <person name="Zeng Q."/>
            <person name="Gargeya S."/>
            <person name="Fitzgerald M."/>
            <person name="Abouelleil A."/>
            <person name="Alvarado L."/>
            <person name="Chapman S.B."/>
            <person name="Gainer-Dewar J."/>
            <person name="Goldberg J."/>
            <person name="Griggs A."/>
            <person name="Gujja S."/>
            <person name="Hansen M."/>
            <person name="Howarth C."/>
            <person name="Imamovic A."/>
            <person name="Ireland A."/>
            <person name="Larimer J."/>
            <person name="McCowan C."/>
            <person name="Murphy C."/>
            <person name="Pearson M."/>
            <person name="Poon T.W."/>
            <person name="Priest M."/>
            <person name="Roberts A."/>
            <person name="Saif S."/>
            <person name="Shea T."/>
            <person name="Sykes S."/>
            <person name="Wortman J."/>
            <person name="Nusbaum C."/>
            <person name="Birren B."/>
        </authorList>
    </citation>
    <scope>NUCLEOTIDE SEQUENCE [LARGE SCALE GENOMIC DNA]</scope>
    <source>
        <strain evidence="1">CJ02B3</strain>
    </source>
</reference>
<name>W2GQT3_PHYNI</name>
<gene>
    <name evidence="1" type="ORF">L915_09895</name>
</gene>
<accession>W2GQT3</accession>
<dbReference type="Proteomes" id="UP000053236">
    <property type="component" value="Unassembled WGS sequence"/>
</dbReference>
<dbReference type="EMBL" id="KI686589">
    <property type="protein sequence ID" value="ETK85219.1"/>
    <property type="molecule type" value="Genomic_DNA"/>
</dbReference>
<evidence type="ECO:0000313" key="1">
    <source>
        <dbReference type="EMBL" id="ETK85219.1"/>
    </source>
</evidence>
<organism evidence="1">
    <name type="scientific">Phytophthora nicotianae</name>
    <name type="common">Potato buckeye rot agent</name>
    <name type="synonym">Phytophthora parasitica</name>
    <dbReference type="NCBI Taxonomy" id="4792"/>
    <lineage>
        <taxon>Eukaryota</taxon>
        <taxon>Sar</taxon>
        <taxon>Stramenopiles</taxon>
        <taxon>Oomycota</taxon>
        <taxon>Peronosporomycetes</taxon>
        <taxon>Peronosporales</taxon>
        <taxon>Peronosporaceae</taxon>
        <taxon>Phytophthora</taxon>
    </lineage>
</organism>
<sequence>MQLNDSSEARERCQCLHSLKAMTHSFTQYESTTPLVFRLKQASALKGGAAVRVVQQYRKPPATPLENTPYPQQKREYHLSSRSHCEKSSALAQSASALGSAAFTTYSFPVLVNNRYQPSVTEVKASNELVKDIISCYKKNKIISDIRLAIQIQNTSSILSLEGAQ</sequence>
<dbReference type="AlphaFoldDB" id="W2GQT3"/>